<accession>A0ABP7IUZ7</accession>
<dbReference type="EMBL" id="BAABAH010000012">
    <property type="protein sequence ID" value="GAA3827011.1"/>
    <property type="molecule type" value="Genomic_DNA"/>
</dbReference>
<dbReference type="PRINTS" id="PR00413">
    <property type="entry name" value="HADHALOGNASE"/>
</dbReference>
<dbReference type="SFLD" id="SFLDG01129">
    <property type="entry name" value="C1.5:_HAD__Beta-PGM__Phosphata"/>
    <property type="match status" value="1"/>
</dbReference>
<protein>
    <recommendedName>
        <fullName evidence="3">HAD family phosphatase</fullName>
    </recommendedName>
</protein>
<dbReference type="RefSeq" id="WP_344776928.1">
    <property type="nucleotide sequence ID" value="NZ_BAABAH010000012.1"/>
</dbReference>
<dbReference type="Pfam" id="PF00702">
    <property type="entry name" value="Hydrolase"/>
    <property type="match status" value="1"/>
</dbReference>
<dbReference type="NCBIfam" id="TIGR01509">
    <property type="entry name" value="HAD-SF-IA-v3"/>
    <property type="match status" value="1"/>
</dbReference>
<evidence type="ECO:0000313" key="2">
    <source>
        <dbReference type="Proteomes" id="UP001501821"/>
    </source>
</evidence>
<gene>
    <name evidence="1" type="ORF">GCM10022242_30320</name>
</gene>
<evidence type="ECO:0000313" key="1">
    <source>
        <dbReference type="EMBL" id="GAA3827011.1"/>
    </source>
</evidence>
<proteinExistence type="predicted"/>
<comment type="caution">
    <text evidence="1">The sequence shown here is derived from an EMBL/GenBank/DDBJ whole genome shotgun (WGS) entry which is preliminary data.</text>
</comment>
<sequence>MTYRACLVDVFDTVLSVDFEQHNAGLARHAGVDPERFAAVLVADWLHLVMDGRVSTEDALAGALHEVGSPIEQDALAALVRADEQLLHDLHVLHDDAVPFLESLRAAGVRTAFVSNCSSNTRPLLIALGLADLVDELVLSCEVGAAKPEPAIYRTALDALGVQASETVFVDDQRSYCEGAASVGIDAVLIDRFTSSGDIAALGELLERF</sequence>
<reference evidence="2" key="1">
    <citation type="journal article" date="2019" name="Int. J. Syst. Evol. Microbiol.">
        <title>The Global Catalogue of Microorganisms (GCM) 10K type strain sequencing project: providing services to taxonomists for standard genome sequencing and annotation.</title>
        <authorList>
            <consortium name="The Broad Institute Genomics Platform"/>
            <consortium name="The Broad Institute Genome Sequencing Center for Infectious Disease"/>
            <person name="Wu L."/>
            <person name="Ma J."/>
        </authorList>
    </citation>
    <scope>NUCLEOTIDE SEQUENCE [LARGE SCALE GENOMIC DNA]</scope>
    <source>
        <strain evidence="2">JCM 16953</strain>
    </source>
</reference>
<dbReference type="InterPro" id="IPR023214">
    <property type="entry name" value="HAD_sf"/>
</dbReference>
<dbReference type="InterPro" id="IPR006439">
    <property type="entry name" value="HAD-SF_hydro_IA"/>
</dbReference>
<organism evidence="1 2">
    <name type="scientific">Nocardioides panacisoli</name>
    <dbReference type="NCBI Taxonomy" id="627624"/>
    <lineage>
        <taxon>Bacteria</taxon>
        <taxon>Bacillati</taxon>
        <taxon>Actinomycetota</taxon>
        <taxon>Actinomycetes</taxon>
        <taxon>Propionibacteriales</taxon>
        <taxon>Nocardioidaceae</taxon>
        <taxon>Nocardioides</taxon>
    </lineage>
</organism>
<dbReference type="InterPro" id="IPR036412">
    <property type="entry name" value="HAD-like_sf"/>
</dbReference>
<dbReference type="SUPFAM" id="SSF56784">
    <property type="entry name" value="HAD-like"/>
    <property type="match status" value="1"/>
</dbReference>
<dbReference type="SFLD" id="SFLDS00003">
    <property type="entry name" value="Haloacid_Dehalogenase"/>
    <property type="match status" value="1"/>
</dbReference>
<dbReference type="Proteomes" id="UP001501821">
    <property type="component" value="Unassembled WGS sequence"/>
</dbReference>
<dbReference type="PANTHER" id="PTHR46649:SF4">
    <property type="entry name" value="HALOACID DEHALOGENASE-LIKE HYDROLASE (HAD) SUPERFAMILY PROTEIN"/>
    <property type="match status" value="1"/>
</dbReference>
<dbReference type="PANTHER" id="PTHR46649">
    <property type="match status" value="1"/>
</dbReference>
<name>A0ABP7IUZ7_9ACTN</name>
<keyword evidence="2" id="KW-1185">Reference proteome</keyword>
<dbReference type="Gene3D" id="3.40.50.1000">
    <property type="entry name" value="HAD superfamily/HAD-like"/>
    <property type="match status" value="1"/>
</dbReference>
<evidence type="ECO:0008006" key="3">
    <source>
        <dbReference type="Google" id="ProtNLM"/>
    </source>
</evidence>